<dbReference type="HAMAP" id="MF_00252">
    <property type="entry name" value="Lys_tRNA_synth_class2"/>
    <property type="match status" value="1"/>
</dbReference>
<dbReference type="GO" id="GO:0005829">
    <property type="term" value="C:cytosol"/>
    <property type="evidence" value="ECO:0007669"/>
    <property type="project" value="TreeGrafter"/>
</dbReference>
<dbReference type="OrthoDB" id="21243at2759"/>
<dbReference type="CDD" id="cd00775">
    <property type="entry name" value="LysRS_core"/>
    <property type="match status" value="1"/>
</dbReference>
<evidence type="ECO:0000256" key="1">
    <source>
        <dbReference type="ARBA" id="ARBA00008226"/>
    </source>
</evidence>
<dbReference type="CDD" id="cd04322">
    <property type="entry name" value="LysRS_N"/>
    <property type="match status" value="1"/>
</dbReference>
<dbReference type="InterPro" id="IPR045864">
    <property type="entry name" value="aa-tRNA-synth_II/BPL/LPL"/>
</dbReference>
<evidence type="ECO:0000256" key="5">
    <source>
        <dbReference type="ARBA" id="ARBA00022741"/>
    </source>
</evidence>
<dbReference type="AlphaFoldDB" id="A0A0A2KXX2"/>
<evidence type="ECO:0000256" key="9">
    <source>
        <dbReference type="ARBA" id="ARBA00030563"/>
    </source>
</evidence>
<dbReference type="GO" id="GO:0006430">
    <property type="term" value="P:lysyl-tRNA aminoacylation"/>
    <property type="evidence" value="ECO:0007669"/>
    <property type="project" value="InterPro"/>
</dbReference>
<evidence type="ECO:0000256" key="8">
    <source>
        <dbReference type="ARBA" id="ARBA00023146"/>
    </source>
</evidence>
<evidence type="ECO:0000313" key="15">
    <source>
        <dbReference type="Proteomes" id="UP000030104"/>
    </source>
</evidence>
<gene>
    <name evidence="14" type="ORF">PITC_095980</name>
</gene>
<keyword evidence="8" id="KW-0030">Aminoacyl-tRNA synthetase</keyword>
<feature type="region of interest" description="Disordered" evidence="12">
    <location>
        <begin position="786"/>
        <end position="853"/>
    </location>
</feature>
<accession>A0A0A2KXX2</accession>
<feature type="region of interest" description="Disordered" evidence="12">
    <location>
        <begin position="15"/>
        <end position="71"/>
    </location>
</feature>
<dbReference type="GO" id="GO:0005524">
    <property type="term" value="F:ATP binding"/>
    <property type="evidence" value="ECO:0007669"/>
    <property type="project" value="UniProtKB-KW"/>
</dbReference>
<dbReference type="GO" id="GO:0004824">
    <property type="term" value="F:lysine-tRNA ligase activity"/>
    <property type="evidence" value="ECO:0007669"/>
    <property type="project" value="UniProtKB-EC"/>
</dbReference>
<dbReference type="NCBIfam" id="NF001756">
    <property type="entry name" value="PRK00484.1"/>
    <property type="match status" value="1"/>
</dbReference>
<name>A0A0A2KXX2_PENIT</name>
<comment type="subunit">
    <text evidence="2">Homodimer.</text>
</comment>
<feature type="compositionally biased region" description="Low complexity" evidence="12">
    <location>
        <begin position="786"/>
        <end position="820"/>
    </location>
</feature>
<dbReference type="PANTHER" id="PTHR42918">
    <property type="entry name" value="LYSYL-TRNA SYNTHETASE"/>
    <property type="match status" value="1"/>
</dbReference>
<keyword evidence="7" id="KW-0648">Protein biosynthesis</keyword>
<dbReference type="STRING" id="40296.A0A0A2KXX2"/>
<dbReference type="EC" id="6.1.1.6" evidence="3 11"/>
<dbReference type="Gene3D" id="2.40.50.140">
    <property type="entry name" value="Nucleic acid-binding proteins"/>
    <property type="match status" value="1"/>
</dbReference>
<dbReference type="InterPro" id="IPR004365">
    <property type="entry name" value="NA-bd_OB_tRNA"/>
</dbReference>
<evidence type="ECO:0000256" key="4">
    <source>
        <dbReference type="ARBA" id="ARBA00022598"/>
    </source>
</evidence>
<dbReference type="EMBL" id="JQGA01001158">
    <property type="protein sequence ID" value="KGO69185.1"/>
    <property type="molecule type" value="Genomic_DNA"/>
</dbReference>
<evidence type="ECO:0000256" key="6">
    <source>
        <dbReference type="ARBA" id="ARBA00022840"/>
    </source>
</evidence>
<dbReference type="NCBIfam" id="TIGR00499">
    <property type="entry name" value="lysS_bact"/>
    <property type="match status" value="1"/>
</dbReference>
<keyword evidence="4" id="KW-0436">Ligase</keyword>
<organism evidence="14 15">
    <name type="scientific">Penicillium italicum</name>
    <name type="common">Blue mold</name>
    <dbReference type="NCBI Taxonomy" id="40296"/>
    <lineage>
        <taxon>Eukaryota</taxon>
        <taxon>Fungi</taxon>
        <taxon>Dikarya</taxon>
        <taxon>Ascomycota</taxon>
        <taxon>Pezizomycotina</taxon>
        <taxon>Eurotiomycetes</taxon>
        <taxon>Eurotiomycetidae</taxon>
        <taxon>Eurotiales</taxon>
        <taxon>Aspergillaceae</taxon>
        <taxon>Penicillium</taxon>
    </lineage>
</organism>
<sequence length="1043" mass="117119">MADSNPVQEATASIANLLLDDVTGEKVSKTELKRRQKQREKDAKKKEKEAAAPPKPKAEKKSSAEDEEANLTPNQYFEIRSKKINTLRQTKQPEPYPHKFHVDTDLRKFLKDYEGLQKGEQKPDVTVRIAGRIYTKRTSGNKLNFYDIRAEGVKVQVMCQAQFSTGKPFEEQHELLRRGDIVGIVGFPGRTSPKNRDDGELSIFATEVVLLSPCLHAIPSEHYGFQDKELRFRQRYLDLIMNDRSREIFRTRAKIVSYIRQYFDSRDFTEVETPMMNAIAGGATAKPFVTHHNEHNMDLFMRVAPELYLKMLIVGGMERVYEIGKSFRNEGIDLTHNPEFTSCEFYQAYADVYDLMDLTEDLVSGLVKHVTGGYETVFHTQSGETYNVNWKAPWRRVEMMPALEEACGEKFPAGDQLHTQETNDFLKRILKKMKVDCSAPQTNARMLDKLVGEFIENTCINPTFITGHPQMMSPLAKKHREHVGLCERFEAFVCTKEITNAYTELNDPFDQRMRFEEQANQKSQGDDEAQMVDETFCQSLEYGLPPTGGWGMGIDRLVMFLTDNYSIKEVMTFPMMKDDKTAADPKPAAEVVGIEPSPEEGILQLASENLHQPQAFYLHTSISISISYIPIFLFQFYSKQYFLQRSSSTIEHSSFAIMGHNTMPLPRIPDLSLPSFRELDESVEANRRNQPSSHPSNNMSDGTGNSSSPSPQKINTIPNPYPPYPANGWLVPPDPSQNAFRGPGFTYQDQVSTGVIQRNVNVDRENHPVPQLPQQMKEILPFQISPTSTQSTLSSAQTTLRERLSPSTPVSSTPKSTSSSAPRQIPTNRVPPKQVNRQRINRDAAANHRAQRRRVGVHFSEVAAHTAKCDVCNKRNKNGMSRCQNCGWQICRKCLTDRNGDRTHASFGATHVPEGGGDMPISLPSVGGNQDRRSSESVAEVRAAQTLLDLGSFGNTTGTTATTDNLKGNAGGREGFPARGRVLQQQVDSLSTDSDMTLSVVEDAEWPQGEPDIPIGEDGLPVGYIITRRNPARAARPSTKMAE</sequence>
<evidence type="ECO:0000256" key="7">
    <source>
        <dbReference type="ARBA" id="ARBA00022917"/>
    </source>
</evidence>
<dbReference type="Pfam" id="PF01336">
    <property type="entry name" value="tRNA_anti-codon"/>
    <property type="match status" value="1"/>
</dbReference>
<dbReference type="InterPro" id="IPR012340">
    <property type="entry name" value="NA-bd_OB-fold"/>
</dbReference>
<dbReference type="PRINTS" id="PR00982">
    <property type="entry name" value="TRNASYNTHLYS"/>
</dbReference>
<evidence type="ECO:0000256" key="12">
    <source>
        <dbReference type="SAM" id="MobiDB-lite"/>
    </source>
</evidence>
<comment type="catalytic activity">
    <reaction evidence="10 11">
        <text>tRNA(Lys) + L-lysine + ATP = L-lysyl-tRNA(Lys) + AMP + diphosphate</text>
        <dbReference type="Rhea" id="RHEA:20792"/>
        <dbReference type="Rhea" id="RHEA-COMP:9696"/>
        <dbReference type="Rhea" id="RHEA-COMP:9697"/>
        <dbReference type="ChEBI" id="CHEBI:30616"/>
        <dbReference type="ChEBI" id="CHEBI:32551"/>
        <dbReference type="ChEBI" id="CHEBI:33019"/>
        <dbReference type="ChEBI" id="CHEBI:78442"/>
        <dbReference type="ChEBI" id="CHEBI:78529"/>
        <dbReference type="ChEBI" id="CHEBI:456215"/>
        <dbReference type="EC" id="6.1.1.6"/>
    </reaction>
</comment>
<dbReference type="Gene3D" id="3.30.930.10">
    <property type="entry name" value="Bira Bifunctional Protein, Domain 2"/>
    <property type="match status" value="1"/>
</dbReference>
<protein>
    <recommendedName>
        <fullName evidence="3 11">Lysine--tRNA ligase</fullName>
        <ecNumber evidence="3 11">6.1.1.6</ecNumber>
    </recommendedName>
    <alternativeName>
        <fullName evidence="9 11">Lysyl-tRNA synthetase</fullName>
    </alternativeName>
</protein>
<proteinExistence type="inferred from homology"/>
<evidence type="ECO:0000313" key="14">
    <source>
        <dbReference type="EMBL" id="KGO69185.1"/>
    </source>
</evidence>
<feature type="region of interest" description="Disordered" evidence="12">
    <location>
        <begin position="955"/>
        <end position="975"/>
    </location>
</feature>
<dbReference type="PhylomeDB" id="A0A0A2KXX2"/>
<keyword evidence="5" id="KW-0547">Nucleotide-binding</keyword>
<dbReference type="SUPFAM" id="SSF50249">
    <property type="entry name" value="Nucleic acid-binding proteins"/>
    <property type="match status" value="1"/>
</dbReference>
<feature type="compositionally biased region" description="Basic and acidic residues" evidence="12">
    <location>
        <begin position="23"/>
        <end position="64"/>
    </location>
</feature>
<dbReference type="PROSITE" id="PS50862">
    <property type="entry name" value="AA_TRNA_LIGASE_II"/>
    <property type="match status" value="1"/>
</dbReference>
<evidence type="ECO:0000259" key="13">
    <source>
        <dbReference type="PROSITE" id="PS50862"/>
    </source>
</evidence>
<dbReference type="InterPro" id="IPR006195">
    <property type="entry name" value="aa-tRNA-synth_II"/>
</dbReference>
<keyword evidence="15" id="KW-1185">Reference proteome</keyword>
<evidence type="ECO:0000256" key="10">
    <source>
        <dbReference type="ARBA" id="ARBA00048573"/>
    </source>
</evidence>
<feature type="domain" description="Aminoacyl-transfer RNA synthetases class-II family profile" evidence="13">
    <location>
        <begin position="249"/>
        <end position="574"/>
    </location>
</feature>
<dbReference type="FunFam" id="2.40.50.140:FF:000050">
    <property type="entry name" value="Lysine--tRNA ligase"/>
    <property type="match status" value="1"/>
</dbReference>
<dbReference type="FunFam" id="3.30.930.10:FF:000044">
    <property type="entry name" value="Lysine--tRNA ligase"/>
    <property type="match status" value="1"/>
</dbReference>
<evidence type="ECO:0000256" key="3">
    <source>
        <dbReference type="ARBA" id="ARBA00013166"/>
    </source>
</evidence>
<dbReference type="InterPro" id="IPR044136">
    <property type="entry name" value="Lys-tRNA-ligase_II_N"/>
</dbReference>
<comment type="caution">
    <text evidence="14">The sequence shown here is derived from an EMBL/GenBank/DDBJ whole genome shotgun (WGS) entry which is preliminary data.</text>
</comment>
<comment type="similarity">
    <text evidence="1">Belongs to the class-II aminoacyl-tRNA synthetase family.</text>
</comment>
<dbReference type="HOGENOM" id="CLU_292231_0_0_1"/>
<dbReference type="Proteomes" id="UP000030104">
    <property type="component" value="Unassembled WGS sequence"/>
</dbReference>
<reference evidence="14 15" key="1">
    <citation type="journal article" date="2015" name="Mol. Plant Microbe Interact.">
        <title>Genome, transcriptome, and functional analyses of Penicillium expansum provide new insights into secondary metabolism and pathogenicity.</title>
        <authorList>
            <person name="Ballester A.R."/>
            <person name="Marcet-Houben M."/>
            <person name="Levin E."/>
            <person name="Sela N."/>
            <person name="Selma-Lazaro C."/>
            <person name="Carmona L."/>
            <person name="Wisniewski M."/>
            <person name="Droby S."/>
            <person name="Gonzalez-Candelas L."/>
            <person name="Gabaldon T."/>
        </authorList>
    </citation>
    <scope>NUCLEOTIDE SEQUENCE [LARGE SCALE GENOMIC DNA]</scope>
    <source>
        <strain evidence="14 15">PHI-1</strain>
    </source>
</reference>
<evidence type="ECO:0000256" key="11">
    <source>
        <dbReference type="RuleBase" id="RU003748"/>
    </source>
</evidence>
<feature type="region of interest" description="Disordered" evidence="12">
    <location>
        <begin position="683"/>
        <end position="743"/>
    </location>
</feature>
<feature type="compositionally biased region" description="Polar residues" evidence="12">
    <location>
        <begin position="688"/>
        <end position="713"/>
    </location>
</feature>
<dbReference type="Pfam" id="PF00152">
    <property type="entry name" value="tRNA-synt_2"/>
    <property type="match status" value="1"/>
</dbReference>
<dbReference type="OMA" id="LQIMANN"/>
<dbReference type="PANTHER" id="PTHR42918:SF9">
    <property type="entry name" value="LYSINE--TRNA LIGASE"/>
    <property type="match status" value="1"/>
</dbReference>
<evidence type="ECO:0000256" key="2">
    <source>
        <dbReference type="ARBA" id="ARBA00011738"/>
    </source>
</evidence>
<keyword evidence="6" id="KW-0067">ATP-binding</keyword>
<dbReference type="GO" id="GO:0000049">
    <property type="term" value="F:tRNA binding"/>
    <property type="evidence" value="ECO:0007669"/>
    <property type="project" value="TreeGrafter"/>
</dbReference>
<dbReference type="SUPFAM" id="SSF55681">
    <property type="entry name" value="Class II aaRS and biotin synthetases"/>
    <property type="match status" value="1"/>
</dbReference>
<dbReference type="InterPro" id="IPR002313">
    <property type="entry name" value="Lys-tRNA-ligase_II"/>
</dbReference>
<dbReference type="InterPro" id="IPR018149">
    <property type="entry name" value="Lys-tRNA-synth_II_C"/>
</dbReference>
<dbReference type="InterPro" id="IPR004364">
    <property type="entry name" value="Aa-tRNA-synt_II"/>
</dbReference>